<organism evidence="5 6">
    <name type="scientific">Syntrophobacter fumaroxidans (strain DSM 10017 / MPOB)</name>
    <dbReference type="NCBI Taxonomy" id="335543"/>
    <lineage>
        <taxon>Bacteria</taxon>
        <taxon>Pseudomonadati</taxon>
        <taxon>Thermodesulfobacteriota</taxon>
        <taxon>Syntrophobacteria</taxon>
        <taxon>Syntrophobacterales</taxon>
        <taxon>Syntrophobacteraceae</taxon>
        <taxon>Syntrophobacter</taxon>
    </lineage>
</organism>
<evidence type="ECO:0000256" key="2">
    <source>
        <dbReference type="ARBA" id="ARBA00023235"/>
    </source>
</evidence>
<keyword evidence="6" id="KW-1185">Reference proteome</keyword>
<dbReference type="InterPro" id="IPR006145">
    <property type="entry name" value="PsdUridine_synth_RsuA/RluA"/>
</dbReference>
<feature type="domain" description="Pseudouridine synthase RsuA/RluA-like" evidence="4">
    <location>
        <begin position="20"/>
        <end position="174"/>
    </location>
</feature>
<dbReference type="GO" id="GO:0140098">
    <property type="term" value="F:catalytic activity, acting on RNA"/>
    <property type="evidence" value="ECO:0007669"/>
    <property type="project" value="UniProtKB-ARBA"/>
</dbReference>
<accession>A0LHE4</accession>
<dbReference type="InterPro" id="IPR020103">
    <property type="entry name" value="PsdUridine_synth_cat_dom_sf"/>
</dbReference>
<dbReference type="KEGG" id="sfu:Sfum_1153"/>
<feature type="region of interest" description="Disordered" evidence="3">
    <location>
        <begin position="227"/>
        <end position="255"/>
    </location>
</feature>
<dbReference type="GO" id="GO:0009982">
    <property type="term" value="F:pseudouridine synthase activity"/>
    <property type="evidence" value="ECO:0007669"/>
    <property type="project" value="InterPro"/>
</dbReference>
<dbReference type="InterPro" id="IPR006224">
    <property type="entry name" value="PsdUridine_synth_RluA-like_CS"/>
</dbReference>
<evidence type="ECO:0000313" key="5">
    <source>
        <dbReference type="EMBL" id="ABK16846.1"/>
    </source>
</evidence>
<dbReference type="AlphaFoldDB" id="A0LHE4"/>
<dbReference type="PANTHER" id="PTHR21600">
    <property type="entry name" value="MITOCHONDRIAL RNA PSEUDOURIDINE SYNTHASE"/>
    <property type="match status" value="1"/>
</dbReference>
<dbReference type="GO" id="GO:0001522">
    <property type="term" value="P:pseudouridine synthesis"/>
    <property type="evidence" value="ECO:0007669"/>
    <property type="project" value="InterPro"/>
</dbReference>
<dbReference type="PANTHER" id="PTHR21600:SF83">
    <property type="entry name" value="PSEUDOURIDYLATE SYNTHASE RPUSD4, MITOCHONDRIAL"/>
    <property type="match status" value="1"/>
</dbReference>
<protein>
    <submittedName>
        <fullName evidence="5">Ribosomal large subunit pseudouridine synthase D</fullName>
        <ecNumber evidence="5">5.4.99.-</ecNumber>
    </submittedName>
</protein>
<sequence>MKTECFYHPLWPIIYEDNHLLGLYKPAGLLVQGDRTGEASLLDLGKKWLKECCGKPGKVFLAMVHRLDRPVAGVVLFCRTSKAAARISAQFRSGRIRKHYLAVAEGDVTPSAGRLVNQLERHDERSSVIVAEATPRSREARLSYRVLDVAGSRSLLEIELETGRHHQIRLQLAHLGFPILGDLRYGASAPLPGRQVALFATQLELEHPTRKESLLLRCPLPQSWPWPSTREETGAPPWNWSELEPLLDPGSGTSM</sequence>
<dbReference type="Gene3D" id="3.30.2350.10">
    <property type="entry name" value="Pseudouridine synthase"/>
    <property type="match status" value="1"/>
</dbReference>
<dbReference type="GO" id="GO:0006396">
    <property type="term" value="P:RNA processing"/>
    <property type="evidence" value="ECO:0007669"/>
    <property type="project" value="UniProtKB-ARBA"/>
</dbReference>
<evidence type="ECO:0000256" key="3">
    <source>
        <dbReference type="SAM" id="MobiDB-lite"/>
    </source>
</evidence>
<dbReference type="eggNOG" id="COG0564">
    <property type="taxonomic scope" value="Bacteria"/>
</dbReference>
<dbReference type="EMBL" id="CP000478">
    <property type="protein sequence ID" value="ABK16846.1"/>
    <property type="molecule type" value="Genomic_DNA"/>
</dbReference>
<dbReference type="EC" id="5.4.99.-" evidence="5"/>
<evidence type="ECO:0000313" key="6">
    <source>
        <dbReference type="Proteomes" id="UP000001784"/>
    </source>
</evidence>
<dbReference type="CDD" id="cd02869">
    <property type="entry name" value="PseudoU_synth_RluA_like"/>
    <property type="match status" value="1"/>
</dbReference>
<dbReference type="RefSeq" id="WP_011698017.1">
    <property type="nucleotide sequence ID" value="NC_008554.1"/>
</dbReference>
<dbReference type="InterPro" id="IPR050188">
    <property type="entry name" value="RluA_PseudoU_synthase"/>
</dbReference>
<dbReference type="Pfam" id="PF00849">
    <property type="entry name" value="PseudoU_synth_2"/>
    <property type="match status" value="1"/>
</dbReference>
<dbReference type="OrthoDB" id="128480at2"/>
<comment type="similarity">
    <text evidence="1">Belongs to the pseudouridine synthase RluA family.</text>
</comment>
<name>A0LHE4_SYNFM</name>
<dbReference type="InParanoid" id="A0LHE4"/>
<dbReference type="GO" id="GO:0003723">
    <property type="term" value="F:RNA binding"/>
    <property type="evidence" value="ECO:0007669"/>
    <property type="project" value="InterPro"/>
</dbReference>
<keyword evidence="2 5" id="KW-0413">Isomerase</keyword>
<dbReference type="SUPFAM" id="SSF55120">
    <property type="entry name" value="Pseudouridine synthase"/>
    <property type="match status" value="1"/>
</dbReference>
<dbReference type="Proteomes" id="UP000001784">
    <property type="component" value="Chromosome"/>
</dbReference>
<dbReference type="PROSITE" id="PS01129">
    <property type="entry name" value="PSI_RLU"/>
    <property type="match status" value="1"/>
</dbReference>
<gene>
    <name evidence="5" type="ordered locus">Sfum_1153</name>
</gene>
<proteinExistence type="inferred from homology"/>
<dbReference type="HOGENOM" id="CLU_016902_11_2_7"/>
<reference evidence="5 6" key="1">
    <citation type="submission" date="2006-10" db="EMBL/GenBank/DDBJ databases">
        <title>Complete sequence of Syntrophobacter fumaroxidans MPOB.</title>
        <authorList>
            <consortium name="US DOE Joint Genome Institute"/>
            <person name="Copeland A."/>
            <person name="Lucas S."/>
            <person name="Lapidus A."/>
            <person name="Barry K."/>
            <person name="Detter J.C."/>
            <person name="Glavina del Rio T."/>
            <person name="Hammon N."/>
            <person name="Israni S."/>
            <person name="Pitluck S."/>
            <person name="Goltsman E.G."/>
            <person name="Martinez M."/>
            <person name="Schmutz J."/>
            <person name="Larimer F."/>
            <person name="Land M."/>
            <person name="Hauser L."/>
            <person name="Kyrpides N."/>
            <person name="Kim E."/>
            <person name="Boone D.R."/>
            <person name="Brockman F."/>
            <person name="Culley D."/>
            <person name="Ferry J."/>
            <person name="Gunsalus R."/>
            <person name="McInerney M.J."/>
            <person name="Morrison M."/>
            <person name="Plugge C."/>
            <person name="Rohlin L."/>
            <person name="Scholten J."/>
            <person name="Sieber J."/>
            <person name="Stams A.J.M."/>
            <person name="Worm P."/>
            <person name="Henstra A.M."/>
            <person name="Richardson P."/>
        </authorList>
    </citation>
    <scope>NUCLEOTIDE SEQUENCE [LARGE SCALE GENOMIC DNA]</scope>
    <source>
        <strain evidence="6">DSM 10017 / MPOB</strain>
    </source>
</reference>
<evidence type="ECO:0000259" key="4">
    <source>
        <dbReference type="Pfam" id="PF00849"/>
    </source>
</evidence>
<evidence type="ECO:0000256" key="1">
    <source>
        <dbReference type="ARBA" id="ARBA00010876"/>
    </source>
</evidence>
<dbReference type="STRING" id="335543.Sfum_1153"/>